<dbReference type="PANTHER" id="PTHR30244:SF34">
    <property type="entry name" value="DTDP-4-AMINO-4,6-DIDEOXYGALACTOSE TRANSAMINASE"/>
    <property type="match status" value="1"/>
</dbReference>
<gene>
    <name evidence="5" type="ORF">J3R75_001153</name>
</gene>
<dbReference type="PANTHER" id="PTHR30244">
    <property type="entry name" value="TRANSAMINASE"/>
    <property type="match status" value="1"/>
</dbReference>
<dbReference type="InterPro" id="IPR000653">
    <property type="entry name" value="DegT/StrS_aminotransferase"/>
</dbReference>
<dbReference type="GO" id="GO:0008483">
    <property type="term" value="F:transaminase activity"/>
    <property type="evidence" value="ECO:0007669"/>
    <property type="project" value="TreeGrafter"/>
</dbReference>
<dbReference type="GO" id="GO:0030170">
    <property type="term" value="F:pyridoxal phosphate binding"/>
    <property type="evidence" value="ECO:0007669"/>
    <property type="project" value="TreeGrafter"/>
</dbReference>
<reference evidence="5" key="1">
    <citation type="submission" date="2023-07" db="EMBL/GenBank/DDBJ databases">
        <title>Genomic Encyclopedia of Type Strains, Phase IV (KMG-IV): sequencing the most valuable type-strain genomes for metagenomic binning, comparative biology and taxonomic classification.</title>
        <authorList>
            <person name="Goeker M."/>
        </authorList>
    </citation>
    <scope>NUCLEOTIDE SEQUENCE</scope>
    <source>
        <strain evidence="5">DSM 24202</strain>
    </source>
</reference>
<feature type="active site" description="Proton acceptor" evidence="2">
    <location>
        <position position="191"/>
    </location>
</feature>
<dbReference type="Proteomes" id="UP001238163">
    <property type="component" value="Unassembled WGS sequence"/>
</dbReference>
<comment type="caution">
    <text evidence="5">The sequence shown here is derived from an EMBL/GenBank/DDBJ whole genome shotgun (WGS) entry which is preliminary data.</text>
</comment>
<sequence>MPITTWTFPARHSLGEEEKAALLHLCDQAIASGNTPGYNGPEEDAFGKEFAALLGGGYADGVNSGTNALYVVLRALNLPAYSEVAVSAVTDPGGMMPIAALSCIPVPVDSMPGSYNIGPNQLEERISTRTRAVVVAHIGGEAAPMPAIMAVARKHGLPVIEDCSQTPLASVAGQPVGTFGVAAAFSLMFGKLACTGGQGGVVYTRDEDLYWRIRRAADRGKPFNRPPGANNELVALNCNLDEFHAAIGRVQLRKLADIAHRRQAVVAMFRERGLGDLRAVAIPLDASSDSCYWFWRLRFRQESMPCRKAEFCAALAKRGLPINPEYSGALPARQDWYRFRAKSHPWSSAPGMAYADRDYPTPNADAAIASHFNFMINEAFTAEDADQAIAIFREAEHEFGCNSQKWVTPMQPGH</sequence>
<accession>A0AAE4AMY1</accession>
<dbReference type="Pfam" id="PF01041">
    <property type="entry name" value="DegT_DnrJ_EryC1"/>
    <property type="match status" value="1"/>
</dbReference>
<evidence type="ECO:0000256" key="4">
    <source>
        <dbReference type="RuleBase" id="RU004508"/>
    </source>
</evidence>
<dbReference type="GO" id="GO:0000271">
    <property type="term" value="P:polysaccharide biosynthetic process"/>
    <property type="evidence" value="ECO:0007669"/>
    <property type="project" value="TreeGrafter"/>
</dbReference>
<name>A0AAE4AMY1_9BACT</name>
<dbReference type="RefSeq" id="WP_307260387.1">
    <property type="nucleotide sequence ID" value="NZ_JAUSVL010000001.1"/>
</dbReference>
<organism evidence="5 6">
    <name type="scientific">Oligosphaera ethanolica</name>
    <dbReference type="NCBI Taxonomy" id="760260"/>
    <lineage>
        <taxon>Bacteria</taxon>
        <taxon>Pseudomonadati</taxon>
        <taxon>Lentisphaerota</taxon>
        <taxon>Oligosphaeria</taxon>
        <taxon>Oligosphaerales</taxon>
        <taxon>Oligosphaeraceae</taxon>
        <taxon>Oligosphaera</taxon>
    </lineage>
</organism>
<dbReference type="AlphaFoldDB" id="A0AAE4AMY1"/>
<keyword evidence="3 4" id="KW-0663">Pyridoxal phosphate</keyword>
<feature type="modified residue" description="N6-(pyridoxal phosphate)lysine" evidence="3">
    <location>
        <position position="191"/>
    </location>
</feature>
<dbReference type="PIRSF" id="PIRSF000390">
    <property type="entry name" value="PLP_StrS"/>
    <property type="match status" value="1"/>
</dbReference>
<dbReference type="Gene3D" id="3.90.1150.10">
    <property type="entry name" value="Aspartate Aminotransferase, domain 1"/>
    <property type="match status" value="1"/>
</dbReference>
<protein>
    <submittedName>
        <fullName evidence="5">dTDP-4-amino-4,6-dideoxygalactose transaminase</fullName>
    </submittedName>
</protein>
<comment type="similarity">
    <text evidence="1 4">Belongs to the DegT/DnrJ/EryC1 family.</text>
</comment>
<evidence type="ECO:0000256" key="2">
    <source>
        <dbReference type="PIRSR" id="PIRSR000390-1"/>
    </source>
</evidence>
<dbReference type="InterPro" id="IPR015424">
    <property type="entry name" value="PyrdxlP-dep_Trfase"/>
</dbReference>
<dbReference type="EMBL" id="JAUSVL010000001">
    <property type="protein sequence ID" value="MDQ0289046.1"/>
    <property type="molecule type" value="Genomic_DNA"/>
</dbReference>
<dbReference type="Gene3D" id="3.40.640.10">
    <property type="entry name" value="Type I PLP-dependent aspartate aminotransferase-like (Major domain)"/>
    <property type="match status" value="1"/>
</dbReference>
<keyword evidence="6" id="KW-1185">Reference proteome</keyword>
<evidence type="ECO:0000313" key="5">
    <source>
        <dbReference type="EMBL" id="MDQ0289046.1"/>
    </source>
</evidence>
<proteinExistence type="inferred from homology"/>
<dbReference type="InterPro" id="IPR015422">
    <property type="entry name" value="PyrdxlP-dep_Trfase_small"/>
</dbReference>
<dbReference type="InterPro" id="IPR015421">
    <property type="entry name" value="PyrdxlP-dep_Trfase_major"/>
</dbReference>
<evidence type="ECO:0000256" key="1">
    <source>
        <dbReference type="ARBA" id="ARBA00037999"/>
    </source>
</evidence>
<dbReference type="SUPFAM" id="SSF53383">
    <property type="entry name" value="PLP-dependent transferases"/>
    <property type="match status" value="1"/>
</dbReference>
<evidence type="ECO:0000256" key="3">
    <source>
        <dbReference type="PIRSR" id="PIRSR000390-2"/>
    </source>
</evidence>
<evidence type="ECO:0000313" key="6">
    <source>
        <dbReference type="Proteomes" id="UP001238163"/>
    </source>
</evidence>